<feature type="transmembrane region" description="Helical" evidence="5">
    <location>
        <begin position="202"/>
        <end position="225"/>
    </location>
</feature>
<comment type="function">
    <text evidence="5">NDH-1 shuttles electrons from NADH, via FMN and iron-sulfur (Fe-S) centers, to quinones in the respiratory chain. The immediate electron acceptor for the enzyme in this species is believed to be ubiquinone. Couples the redox reaction to proton translocation (for every two electrons transferred, four hydrogen ions are translocated across the cytoplasmic membrane), and thus conserves the redox energy in a proton gradient.</text>
</comment>
<keyword evidence="5" id="KW-1003">Cell membrane</keyword>
<feature type="transmembrane region" description="Helical" evidence="5">
    <location>
        <begin position="6"/>
        <end position="29"/>
    </location>
</feature>
<sequence>MTVIANLGVAAPELILACSGLALLMVGVFRRGDATLAVGWMAVLALLVTMAVVFVGEPRVMSTFNGMFVSDGFSRYAKLVTLFAAALTLILTLSWMAREQMEKFEVPVVMLFATLGMLMMISANNLMSLYLGLELMSLASYVLAALRRDTVKSTEAGLKYFVLGSVASGMLLYGMSMVYGFSGTTSFDALAKVLGEHAPTGAIVGLVFMLCGMAFKVSAVPFHMWTPDVYEGAPTPVTAFFAAAPKVAAIALFIRLLVGPFADLAGAWQQVLWLVSAGSMIVGAFGAVAQTNIKRLMAYSSIGHMGYVLVGLVTGTEVGVSAALLYMALYVFMSVGSFAVILSMRSGGQALEKISDLSGLHKASPGLAAALAIFLFSMAGIPFFAGFVAKLGLFIAALDGGQLALAIILALSSVVAAFYYIRVIKVMYFDEPSETFDPVPSSNTLILSGTAFFTTFFLAWPGPLIAQADLAAKALFPG</sequence>
<dbReference type="NCBIfam" id="TIGR01770">
    <property type="entry name" value="NDH_I_N"/>
    <property type="match status" value="1"/>
</dbReference>
<dbReference type="GO" id="GO:0005886">
    <property type="term" value="C:plasma membrane"/>
    <property type="evidence" value="ECO:0007669"/>
    <property type="project" value="UniProtKB-SubCell"/>
</dbReference>
<feature type="transmembrane region" description="Helical" evidence="5">
    <location>
        <begin position="365"/>
        <end position="389"/>
    </location>
</feature>
<dbReference type="PRINTS" id="PR01434">
    <property type="entry name" value="NADHDHGNASE5"/>
</dbReference>
<dbReference type="STRING" id="1549855.AY555_08695"/>
<feature type="transmembrane region" description="Helical" evidence="5">
    <location>
        <begin position="270"/>
        <end position="289"/>
    </location>
</feature>
<evidence type="ECO:0000256" key="5">
    <source>
        <dbReference type="HAMAP-Rule" id="MF_00445"/>
    </source>
</evidence>
<evidence type="ECO:0000256" key="2">
    <source>
        <dbReference type="ARBA" id="ARBA00022692"/>
    </source>
</evidence>
<feature type="transmembrane region" description="Helical" evidence="5">
    <location>
        <begin position="158"/>
        <end position="182"/>
    </location>
</feature>
<dbReference type="GeneID" id="53317232"/>
<dbReference type="GO" id="GO:0048038">
    <property type="term" value="F:quinone binding"/>
    <property type="evidence" value="ECO:0007669"/>
    <property type="project" value="UniProtKB-KW"/>
</dbReference>
<keyword evidence="2 5" id="KW-0812">Transmembrane</keyword>
<keyword evidence="9" id="KW-1185">Reference proteome</keyword>
<comment type="subcellular location">
    <subcellularLocation>
        <location evidence="5">Cell membrane</location>
        <topology evidence="5">Multi-pass membrane protein</topology>
    </subcellularLocation>
    <subcellularLocation>
        <location evidence="1">Endomembrane system</location>
        <topology evidence="1">Multi-pass membrane protein</topology>
    </subcellularLocation>
    <subcellularLocation>
        <location evidence="6">Membrane</location>
        <topology evidence="6">Multi-pass membrane protein</topology>
    </subcellularLocation>
</comment>
<dbReference type="EC" id="7.1.1.-" evidence="5"/>
<comment type="catalytic activity">
    <reaction evidence="5">
        <text>a quinone + NADH + 5 H(+)(in) = a quinol + NAD(+) + 4 H(+)(out)</text>
        <dbReference type="Rhea" id="RHEA:57888"/>
        <dbReference type="ChEBI" id="CHEBI:15378"/>
        <dbReference type="ChEBI" id="CHEBI:24646"/>
        <dbReference type="ChEBI" id="CHEBI:57540"/>
        <dbReference type="ChEBI" id="CHEBI:57945"/>
        <dbReference type="ChEBI" id="CHEBI:132124"/>
    </reaction>
</comment>
<dbReference type="NCBIfam" id="NF004440">
    <property type="entry name" value="PRK05777.1-3"/>
    <property type="match status" value="1"/>
</dbReference>
<keyword evidence="4 5" id="KW-0472">Membrane</keyword>
<proteinExistence type="inferred from homology"/>
<dbReference type="InterPro" id="IPR010096">
    <property type="entry name" value="NADH-Q_OxRdtase_suN/2"/>
</dbReference>
<dbReference type="HAMAP" id="MF_00445">
    <property type="entry name" value="NDH1_NuoN_1"/>
    <property type="match status" value="1"/>
</dbReference>
<feature type="transmembrane region" description="Helical" evidence="5">
    <location>
        <begin position="401"/>
        <end position="421"/>
    </location>
</feature>
<dbReference type="OrthoDB" id="9811718at2"/>
<dbReference type="GO" id="GO:0050136">
    <property type="term" value="F:NADH dehydrogenase (quinone) (non-electrogenic) activity"/>
    <property type="evidence" value="ECO:0007669"/>
    <property type="project" value="UniProtKB-UniRule"/>
</dbReference>
<gene>
    <name evidence="5" type="primary">nuoN</name>
    <name evidence="8" type="ORF">AY555_08695</name>
</gene>
<evidence type="ECO:0000313" key="8">
    <source>
        <dbReference type="EMBL" id="AMW35238.1"/>
    </source>
</evidence>
<dbReference type="GO" id="GO:0008137">
    <property type="term" value="F:NADH dehydrogenase (ubiquinone) activity"/>
    <property type="evidence" value="ECO:0007669"/>
    <property type="project" value="InterPro"/>
</dbReference>
<organism evidence="8 9">
    <name type="scientific">Haematospirillum jordaniae</name>
    <dbReference type="NCBI Taxonomy" id="1549855"/>
    <lineage>
        <taxon>Bacteria</taxon>
        <taxon>Pseudomonadati</taxon>
        <taxon>Pseudomonadota</taxon>
        <taxon>Alphaproteobacteria</taxon>
        <taxon>Rhodospirillales</taxon>
        <taxon>Novispirillaceae</taxon>
        <taxon>Haematospirillum</taxon>
    </lineage>
</organism>
<keyword evidence="5" id="KW-1278">Translocase</keyword>
<comment type="similarity">
    <text evidence="5">Belongs to the complex I subunit 2 family.</text>
</comment>
<feature type="transmembrane region" description="Helical" evidence="5">
    <location>
        <begin position="296"/>
        <end position="314"/>
    </location>
</feature>
<dbReference type="Pfam" id="PF00361">
    <property type="entry name" value="Proton_antipo_M"/>
    <property type="match status" value="1"/>
</dbReference>
<evidence type="ECO:0000256" key="4">
    <source>
        <dbReference type="ARBA" id="ARBA00023136"/>
    </source>
</evidence>
<feature type="transmembrane region" description="Helical" evidence="5">
    <location>
        <begin position="320"/>
        <end position="344"/>
    </location>
</feature>
<name>A0A143DGI8_9PROT</name>
<dbReference type="PANTHER" id="PTHR22773">
    <property type="entry name" value="NADH DEHYDROGENASE"/>
    <property type="match status" value="1"/>
</dbReference>
<keyword evidence="3 5" id="KW-1133">Transmembrane helix</keyword>
<feature type="transmembrane region" description="Helical" evidence="5">
    <location>
        <begin position="104"/>
        <end position="123"/>
    </location>
</feature>
<protein>
    <recommendedName>
        <fullName evidence="5">NADH-quinone oxidoreductase subunit N</fullName>
        <ecNumber evidence="5">7.1.1.-</ecNumber>
    </recommendedName>
    <alternativeName>
        <fullName evidence="5">NADH dehydrogenase I subunit N</fullName>
    </alternativeName>
    <alternativeName>
        <fullName evidence="5">NDH-1 subunit N</fullName>
    </alternativeName>
</protein>
<keyword evidence="5" id="KW-0830">Ubiquinone</keyword>
<dbReference type="KEGG" id="hjo:AY555_08695"/>
<evidence type="ECO:0000256" key="6">
    <source>
        <dbReference type="RuleBase" id="RU000320"/>
    </source>
</evidence>
<evidence type="ECO:0000259" key="7">
    <source>
        <dbReference type="Pfam" id="PF00361"/>
    </source>
</evidence>
<feature type="transmembrane region" description="Helical" evidence="5">
    <location>
        <begin position="129"/>
        <end position="146"/>
    </location>
</feature>
<feature type="transmembrane region" description="Helical" evidence="5">
    <location>
        <begin position="36"/>
        <end position="56"/>
    </location>
</feature>
<dbReference type="Proteomes" id="UP000076066">
    <property type="component" value="Chromosome"/>
</dbReference>
<dbReference type="AlphaFoldDB" id="A0A143DGI8"/>
<evidence type="ECO:0000256" key="1">
    <source>
        <dbReference type="ARBA" id="ARBA00004127"/>
    </source>
</evidence>
<dbReference type="InterPro" id="IPR001750">
    <property type="entry name" value="ND/Mrp_TM"/>
</dbReference>
<keyword evidence="5" id="KW-0813">Transport</keyword>
<evidence type="ECO:0000313" key="9">
    <source>
        <dbReference type="Proteomes" id="UP000076066"/>
    </source>
</evidence>
<accession>A0A143DGI8</accession>
<keyword evidence="5" id="KW-0520">NAD</keyword>
<dbReference type="EMBL" id="CP014525">
    <property type="protein sequence ID" value="AMW35238.1"/>
    <property type="molecule type" value="Genomic_DNA"/>
</dbReference>
<dbReference type="GO" id="GO:0042773">
    <property type="term" value="P:ATP synthesis coupled electron transport"/>
    <property type="evidence" value="ECO:0007669"/>
    <property type="project" value="InterPro"/>
</dbReference>
<feature type="transmembrane region" description="Helical" evidence="5">
    <location>
        <begin position="442"/>
        <end position="460"/>
    </location>
</feature>
<keyword evidence="5" id="KW-0874">Quinone</keyword>
<comment type="subunit">
    <text evidence="5">NDH-1 is composed of 14 different subunits. Subunits NuoA, H, J, K, L, M, N constitute the membrane sector of the complex.</text>
</comment>
<feature type="domain" description="NADH:quinone oxidoreductase/Mrp antiporter transmembrane" evidence="7">
    <location>
        <begin position="123"/>
        <end position="414"/>
    </location>
</feature>
<dbReference type="RefSeq" id="WP_066135667.1">
    <property type="nucleotide sequence ID" value="NZ_CP014525.1"/>
</dbReference>
<reference evidence="8 9" key="1">
    <citation type="submission" date="2016-02" db="EMBL/GenBank/DDBJ databases">
        <title>Complete Genome of H5569, the type strain of the newly described species Haematospirillium jordaniae.</title>
        <authorList>
            <person name="Nicholson A.C."/>
            <person name="Humrighouse B.W."/>
            <person name="Loparov V."/>
            <person name="McQuiston J.R."/>
        </authorList>
    </citation>
    <scope>NUCLEOTIDE SEQUENCE [LARGE SCALE GENOMIC DNA]</scope>
    <source>
        <strain evidence="8 9">H5569</strain>
    </source>
</reference>
<feature type="transmembrane region" description="Helical" evidence="5">
    <location>
        <begin position="237"/>
        <end position="258"/>
    </location>
</feature>
<dbReference type="GO" id="GO:0012505">
    <property type="term" value="C:endomembrane system"/>
    <property type="evidence" value="ECO:0007669"/>
    <property type="project" value="UniProtKB-SubCell"/>
</dbReference>
<feature type="transmembrane region" description="Helical" evidence="5">
    <location>
        <begin position="76"/>
        <end position="97"/>
    </location>
</feature>
<evidence type="ECO:0000256" key="3">
    <source>
        <dbReference type="ARBA" id="ARBA00022989"/>
    </source>
</evidence>